<evidence type="ECO:0000256" key="1">
    <source>
        <dbReference type="ARBA" id="ARBA00005582"/>
    </source>
</evidence>
<dbReference type="InterPro" id="IPR020084">
    <property type="entry name" value="NUDIX_hydrolase_CS"/>
</dbReference>
<dbReference type="Gene3D" id="3.90.79.10">
    <property type="entry name" value="Nucleoside Triphosphate Pyrophosphohydrolase"/>
    <property type="match status" value="1"/>
</dbReference>
<dbReference type="PANTHER" id="PTHR43736:SF1">
    <property type="entry name" value="DIHYDRONEOPTERIN TRIPHOSPHATE DIPHOSPHATASE"/>
    <property type="match status" value="1"/>
</dbReference>
<dbReference type="InterPro" id="IPR020476">
    <property type="entry name" value="Nudix_hydrolase"/>
</dbReference>
<name>A0A928ZV86_LEPEC</name>
<organism evidence="5 6">
    <name type="scientific">Leptolyngbya cf. ectocarpi LEGE 11479</name>
    <dbReference type="NCBI Taxonomy" id="1828722"/>
    <lineage>
        <taxon>Bacteria</taxon>
        <taxon>Bacillati</taxon>
        <taxon>Cyanobacteriota</taxon>
        <taxon>Cyanophyceae</taxon>
        <taxon>Leptolyngbyales</taxon>
        <taxon>Leptolyngbyaceae</taxon>
        <taxon>Leptolyngbya group</taxon>
        <taxon>Leptolyngbya</taxon>
    </lineage>
</organism>
<dbReference type="CDD" id="cd18873">
    <property type="entry name" value="NUDIX_NadM_like"/>
    <property type="match status" value="1"/>
</dbReference>
<evidence type="ECO:0000313" key="6">
    <source>
        <dbReference type="Proteomes" id="UP000615026"/>
    </source>
</evidence>
<dbReference type="Pfam" id="PF00293">
    <property type="entry name" value="NUDIX"/>
    <property type="match status" value="1"/>
</dbReference>
<gene>
    <name evidence="5" type="ORF">IQ260_15640</name>
</gene>
<dbReference type="PANTHER" id="PTHR43736">
    <property type="entry name" value="ADP-RIBOSE PYROPHOSPHATASE"/>
    <property type="match status" value="1"/>
</dbReference>
<accession>A0A928ZV86</accession>
<protein>
    <submittedName>
        <fullName evidence="5">NUDIX hydrolase</fullName>
    </submittedName>
</protein>
<dbReference type="PROSITE" id="PS51462">
    <property type="entry name" value="NUDIX"/>
    <property type="match status" value="1"/>
</dbReference>
<evidence type="ECO:0000259" key="4">
    <source>
        <dbReference type="PROSITE" id="PS51462"/>
    </source>
</evidence>
<feature type="domain" description="Nudix hydrolase" evidence="4">
    <location>
        <begin position="3"/>
        <end position="133"/>
    </location>
</feature>
<dbReference type="Proteomes" id="UP000615026">
    <property type="component" value="Unassembled WGS sequence"/>
</dbReference>
<proteinExistence type="inferred from homology"/>
<keyword evidence="2 3" id="KW-0378">Hydrolase</keyword>
<dbReference type="InterPro" id="IPR000086">
    <property type="entry name" value="NUDIX_hydrolase_dom"/>
</dbReference>
<dbReference type="AlphaFoldDB" id="A0A928ZV86"/>
<dbReference type="PROSITE" id="PS00893">
    <property type="entry name" value="NUDIX_BOX"/>
    <property type="match status" value="1"/>
</dbReference>
<evidence type="ECO:0000256" key="3">
    <source>
        <dbReference type="RuleBase" id="RU003476"/>
    </source>
</evidence>
<evidence type="ECO:0000313" key="5">
    <source>
        <dbReference type="EMBL" id="MBE9068084.1"/>
    </source>
</evidence>
<dbReference type="InterPro" id="IPR015797">
    <property type="entry name" value="NUDIX_hydrolase-like_dom_sf"/>
</dbReference>
<dbReference type="GO" id="GO:0016787">
    <property type="term" value="F:hydrolase activity"/>
    <property type="evidence" value="ECO:0007669"/>
    <property type="project" value="UniProtKB-KW"/>
</dbReference>
<dbReference type="PRINTS" id="PR00502">
    <property type="entry name" value="NUDIXFAMILY"/>
</dbReference>
<keyword evidence="6" id="KW-1185">Reference proteome</keyword>
<evidence type="ECO:0000256" key="2">
    <source>
        <dbReference type="ARBA" id="ARBA00022801"/>
    </source>
</evidence>
<dbReference type="SUPFAM" id="SSF55811">
    <property type="entry name" value="Nudix"/>
    <property type="match status" value="1"/>
</dbReference>
<comment type="caution">
    <text evidence="5">The sequence shown here is derived from an EMBL/GenBank/DDBJ whole genome shotgun (WGS) entry which is preliminary data.</text>
</comment>
<reference evidence="5" key="1">
    <citation type="submission" date="2020-10" db="EMBL/GenBank/DDBJ databases">
        <authorList>
            <person name="Castelo-Branco R."/>
            <person name="Eusebio N."/>
            <person name="Adriana R."/>
            <person name="Vieira A."/>
            <person name="Brugerolle De Fraissinette N."/>
            <person name="Rezende De Castro R."/>
            <person name="Schneider M.P."/>
            <person name="Vasconcelos V."/>
            <person name="Leao P.N."/>
        </authorList>
    </citation>
    <scope>NUCLEOTIDE SEQUENCE</scope>
    <source>
        <strain evidence="5">LEGE 11479</strain>
    </source>
</reference>
<dbReference type="EMBL" id="JADEXP010000140">
    <property type="protein sequence ID" value="MBE9068084.1"/>
    <property type="molecule type" value="Genomic_DNA"/>
</dbReference>
<sequence>MTYRNPAPTVDIIIELIDRPHRPIILIERLNPPLGWAIPGGFVDYGESVETAAVREAKEEIGLSVQLLEQFHVYSDPGRDERKHTISIVFLATATGEPLAGDDAKNFQVFDLWALPKKLCFDHDKILQDYGRYRHYGQRPGQNVGIS</sequence>
<comment type="similarity">
    <text evidence="1 3">Belongs to the Nudix hydrolase family.</text>
</comment>